<dbReference type="EMBL" id="MDYN01000031">
    <property type="protein sequence ID" value="OQD80803.1"/>
    <property type="molecule type" value="Genomic_DNA"/>
</dbReference>
<comment type="caution">
    <text evidence="3">The sequence shown here is derived from an EMBL/GenBank/DDBJ whole genome shotgun (WGS) entry which is preliminary data.</text>
</comment>
<gene>
    <name evidence="3" type="ORF">PENANT_c031G05951</name>
</gene>
<dbReference type="Proteomes" id="UP000191672">
    <property type="component" value="Unassembled WGS sequence"/>
</dbReference>
<evidence type="ECO:0000259" key="2">
    <source>
        <dbReference type="Pfam" id="PF23155"/>
    </source>
</evidence>
<feature type="compositionally biased region" description="Low complexity" evidence="1">
    <location>
        <begin position="237"/>
        <end position="252"/>
    </location>
</feature>
<sequence length="313" mass="35331">MMRKKEAYTQITPIPSNVPRQLALDILHSHSEIITLNPLVLSHRPIKAPRDAVSDEYYSTWYEITERVQYLPGLGKMGSGKISFKGCFHDETWGLKTHTYAPMSIDLQSKWRIAGNQPDEPPDLEGREPRSAGAPANGLYLREDVEISCNLTLMSFVKGQLKAASKVLVDRLIKKAELLDEGALQAMMEDGKLRTFNPADRSSLMMSPSVRYSDRERRRSSRWSSQASECDYDNEQESQGSQGSQGRGSVSGWKKYSLSPRYNQEQKGFIAELPADTYHPRPSPGVEKYSELPSPDMRFSSNRYDGHPAELPQ</sequence>
<proteinExistence type="predicted"/>
<name>A0A1V6PV22_9EURO</name>
<organism evidence="3 4">
    <name type="scientific">Penicillium antarcticum</name>
    <dbReference type="NCBI Taxonomy" id="416450"/>
    <lineage>
        <taxon>Eukaryota</taxon>
        <taxon>Fungi</taxon>
        <taxon>Dikarya</taxon>
        <taxon>Ascomycota</taxon>
        <taxon>Pezizomycotina</taxon>
        <taxon>Eurotiomycetes</taxon>
        <taxon>Eurotiomycetidae</taxon>
        <taxon>Eurotiales</taxon>
        <taxon>Aspergillaceae</taxon>
        <taxon>Penicillium</taxon>
    </lineage>
</organism>
<dbReference type="PANTHER" id="PTHR38117">
    <property type="entry name" value="NACHT AND WD40 DOMAIN PROTEIN"/>
    <property type="match status" value="1"/>
</dbReference>
<feature type="region of interest" description="Disordered" evidence="1">
    <location>
        <begin position="267"/>
        <end position="313"/>
    </location>
</feature>
<protein>
    <recommendedName>
        <fullName evidence="2">DUF7053 domain-containing protein</fullName>
    </recommendedName>
</protein>
<dbReference type="OrthoDB" id="5078320at2759"/>
<reference evidence="4" key="1">
    <citation type="journal article" date="2017" name="Nat. Microbiol.">
        <title>Global analysis of biosynthetic gene clusters reveals vast potential of secondary metabolite production in Penicillium species.</title>
        <authorList>
            <person name="Nielsen J.C."/>
            <person name="Grijseels S."/>
            <person name="Prigent S."/>
            <person name="Ji B."/>
            <person name="Dainat J."/>
            <person name="Nielsen K.F."/>
            <person name="Frisvad J.C."/>
            <person name="Workman M."/>
            <person name="Nielsen J."/>
        </authorList>
    </citation>
    <scope>NUCLEOTIDE SEQUENCE [LARGE SCALE GENOMIC DNA]</scope>
    <source>
        <strain evidence="4">IBT 31811</strain>
    </source>
</reference>
<dbReference type="Pfam" id="PF23155">
    <property type="entry name" value="DUF7053"/>
    <property type="match status" value="1"/>
</dbReference>
<dbReference type="STRING" id="416450.A0A1V6PV22"/>
<dbReference type="PANTHER" id="PTHR38117:SF2">
    <property type="entry name" value="NACHT AND WD40 DOMAIN PROTEIN"/>
    <property type="match status" value="1"/>
</dbReference>
<accession>A0A1V6PV22</accession>
<feature type="compositionally biased region" description="Basic and acidic residues" evidence="1">
    <location>
        <begin position="304"/>
        <end position="313"/>
    </location>
</feature>
<dbReference type="InterPro" id="IPR055481">
    <property type="entry name" value="DUF7053"/>
</dbReference>
<keyword evidence="4" id="KW-1185">Reference proteome</keyword>
<evidence type="ECO:0000313" key="4">
    <source>
        <dbReference type="Proteomes" id="UP000191672"/>
    </source>
</evidence>
<feature type="domain" description="DUF7053" evidence="2">
    <location>
        <begin position="3"/>
        <end position="177"/>
    </location>
</feature>
<feature type="region of interest" description="Disordered" evidence="1">
    <location>
        <begin position="198"/>
        <end position="255"/>
    </location>
</feature>
<feature type="region of interest" description="Disordered" evidence="1">
    <location>
        <begin position="114"/>
        <end position="135"/>
    </location>
</feature>
<evidence type="ECO:0000313" key="3">
    <source>
        <dbReference type="EMBL" id="OQD80803.1"/>
    </source>
</evidence>
<evidence type="ECO:0000256" key="1">
    <source>
        <dbReference type="SAM" id="MobiDB-lite"/>
    </source>
</evidence>
<dbReference type="AlphaFoldDB" id="A0A1V6PV22"/>